<accession>A0A1Y1Z8G0</accession>
<protein>
    <submittedName>
        <fullName evidence="1">Uncharacterized protein</fullName>
    </submittedName>
</protein>
<sequence length="225" mass="25569">MRTISDKHMDNMSTLKKRLSSLFLNAESKKVDLHIESRTRVKPTFSPSSLLKLIKGATKSKSTTKGVYEIDEEEGADLPQLCDITLHQTEYLFRSEFSPLKQVYLNSMKKLQNSKERPLHQLLLIHQTILKVNSTAFATGVHPLLLHRRLSERTILPKTVNRNSPVSGRHPLATCFKASNSVPPPPYDNNSIDIQELEPPRYNEPTRCKDEIPTSHCSQALQQIC</sequence>
<organism evidence="1 2">
    <name type="scientific">Basidiobolus meristosporus CBS 931.73</name>
    <dbReference type="NCBI Taxonomy" id="1314790"/>
    <lineage>
        <taxon>Eukaryota</taxon>
        <taxon>Fungi</taxon>
        <taxon>Fungi incertae sedis</taxon>
        <taxon>Zoopagomycota</taxon>
        <taxon>Entomophthoromycotina</taxon>
        <taxon>Basidiobolomycetes</taxon>
        <taxon>Basidiobolales</taxon>
        <taxon>Basidiobolaceae</taxon>
        <taxon>Basidiobolus</taxon>
    </lineage>
</organism>
<dbReference type="EMBL" id="MCFE01000015">
    <property type="protein sequence ID" value="ORY06548.1"/>
    <property type="molecule type" value="Genomic_DNA"/>
</dbReference>
<proteinExistence type="predicted"/>
<reference evidence="1 2" key="1">
    <citation type="submission" date="2016-07" db="EMBL/GenBank/DDBJ databases">
        <title>Pervasive Adenine N6-methylation of Active Genes in Fungi.</title>
        <authorList>
            <consortium name="DOE Joint Genome Institute"/>
            <person name="Mondo S.J."/>
            <person name="Dannebaum R.O."/>
            <person name="Kuo R.C."/>
            <person name="Labutti K."/>
            <person name="Haridas S."/>
            <person name="Kuo A."/>
            <person name="Salamov A."/>
            <person name="Ahrendt S.R."/>
            <person name="Lipzen A."/>
            <person name="Sullivan W."/>
            <person name="Andreopoulos W.B."/>
            <person name="Clum A."/>
            <person name="Lindquist E."/>
            <person name="Daum C."/>
            <person name="Ramamoorthy G.K."/>
            <person name="Gryganskyi A."/>
            <person name="Culley D."/>
            <person name="Magnuson J.K."/>
            <person name="James T.Y."/>
            <person name="O'Malley M.A."/>
            <person name="Stajich J.E."/>
            <person name="Spatafora J.W."/>
            <person name="Visel A."/>
            <person name="Grigoriev I.V."/>
        </authorList>
    </citation>
    <scope>NUCLEOTIDE SEQUENCE [LARGE SCALE GENOMIC DNA]</scope>
    <source>
        <strain evidence="1 2">CBS 931.73</strain>
    </source>
</reference>
<gene>
    <name evidence="1" type="ORF">K493DRAFT_310494</name>
</gene>
<evidence type="ECO:0000313" key="2">
    <source>
        <dbReference type="Proteomes" id="UP000193498"/>
    </source>
</evidence>
<evidence type="ECO:0000313" key="1">
    <source>
        <dbReference type="EMBL" id="ORY06548.1"/>
    </source>
</evidence>
<dbReference type="InParanoid" id="A0A1Y1Z8G0"/>
<name>A0A1Y1Z8G0_9FUNG</name>
<comment type="caution">
    <text evidence="1">The sequence shown here is derived from an EMBL/GenBank/DDBJ whole genome shotgun (WGS) entry which is preliminary data.</text>
</comment>
<dbReference type="Proteomes" id="UP000193498">
    <property type="component" value="Unassembled WGS sequence"/>
</dbReference>
<keyword evidence="2" id="KW-1185">Reference proteome</keyword>
<dbReference type="AlphaFoldDB" id="A0A1Y1Z8G0"/>